<dbReference type="InterPro" id="IPR052173">
    <property type="entry name" value="Beta-lactam_resp_regulator"/>
</dbReference>
<evidence type="ECO:0000313" key="3">
    <source>
        <dbReference type="EMBL" id="GAA3970465.1"/>
    </source>
</evidence>
<evidence type="ECO:0000313" key="4">
    <source>
        <dbReference type="Proteomes" id="UP001500742"/>
    </source>
</evidence>
<evidence type="ECO:0000259" key="2">
    <source>
        <dbReference type="Pfam" id="PF05569"/>
    </source>
</evidence>
<feature type="transmembrane region" description="Helical" evidence="1">
    <location>
        <begin position="34"/>
        <end position="52"/>
    </location>
</feature>
<keyword evidence="4" id="KW-1185">Reference proteome</keyword>
<feature type="transmembrane region" description="Helical" evidence="1">
    <location>
        <begin position="6"/>
        <end position="22"/>
    </location>
</feature>
<evidence type="ECO:0000256" key="1">
    <source>
        <dbReference type="SAM" id="Phobius"/>
    </source>
</evidence>
<protein>
    <recommendedName>
        <fullName evidence="2">Peptidase M56 domain-containing protein</fullName>
    </recommendedName>
</protein>
<feature type="transmembrane region" description="Helical" evidence="1">
    <location>
        <begin position="267"/>
        <end position="287"/>
    </location>
</feature>
<dbReference type="Proteomes" id="UP001500742">
    <property type="component" value="Unassembled WGS sequence"/>
</dbReference>
<dbReference type="Gene3D" id="2.170.130.10">
    <property type="entry name" value="TonB-dependent receptor, plug domain"/>
    <property type="match status" value="1"/>
</dbReference>
<keyword evidence="1" id="KW-0812">Transmembrane</keyword>
<proteinExistence type="predicted"/>
<comment type="caution">
    <text evidence="3">The sequence shown here is derived from an EMBL/GenBank/DDBJ whole genome shotgun (WGS) entry which is preliminary data.</text>
</comment>
<sequence>MGLFFIHIIKSSLCLVFFYMAYKALLSKETFYKVNRFILLSIIIASILLPFFEMSISQPAVAAVPVRLKGIEHLILQKQVHLTGFTADTGDGFYSLLFFIYLTGVLIQLIITAVNFTRIYRLARYSTKQAYEGYTLAITSQEQSPFSWGNYIVLSKNDYQNQPEIIIQHELIHLKRFHSCDLLLAELAIIIFWFNPTIWLLKKELKDIHEFEVDDTLIKQGVDAKEYQLLLIRKAVGEKLYSVANTFNQSSISKRIRMMLRKRSNPWAQLKYLCIIVLTLFSVIAFARPDVTNELKGISTAKLGGFIKKQVTAIAAAAKIEKRVAPVDKPVKADQMPMAKSTDVVPVVQDQNNQVDKSASSPLCMVNGKETSYAQFEMIAPEAIKSVKVLKEKEAIAVYGDKGKHGAIEITVSDITAADIFKQFNNPNLNNTTIAVADVIKILKQAGVVNLNNSGITAADVIKLFKQSAVLKASGSYVTATDVTTRQPDANGAFVINDTEATVKEPNYVFFIGGKIASPEQQLLLSANKELLFKNDSDTIESTISITGKAATDKYGAECKNGVVEVYLKGYNNIKK</sequence>
<dbReference type="PANTHER" id="PTHR34978">
    <property type="entry name" value="POSSIBLE SENSOR-TRANSDUCER PROTEIN BLAR"/>
    <property type="match status" value="1"/>
</dbReference>
<keyword evidence="1" id="KW-0472">Membrane</keyword>
<dbReference type="RefSeq" id="WP_259095775.1">
    <property type="nucleotide sequence ID" value="NZ_BAAAZC010000013.1"/>
</dbReference>
<gene>
    <name evidence="3" type="ORF">GCM10022210_19450</name>
</gene>
<dbReference type="PANTHER" id="PTHR34978:SF3">
    <property type="entry name" value="SLR0241 PROTEIN"/>
    <property type="match status" value="1"/>
</dbReference>
<accession>A0ABP7PSR2</accession>
<name>A0ABP7PSR2_9SPHI</name>
<dbReference type="InterPro" id="IPR037066">
    <property type="entry name" value="Plug_dom_sf"/>
</dbReference>
<dbReference type="InterPro" id="IPR008756">
    <property type="entry name" value="Peptidase_M56"/>
</dbReference>
<reference evidence="4" key="1">
    <citation type="journal article" date="2019" name="Int. J. Syst. Evol. Microbiol.">
        <title>The Global Catalogue of Microorganisms (GCM) 10K type strain sequencing project: providing services to taxonomists for standard genome sequencing and annotation.</title>
        <authorList>
            <consortium name="The Broad Institute Genomics Platform"/>
            <consortium name="The Broad Institute Genome Sequencing Center for Infectious Disease"/>
            <person name="Wu L."/>
            <person name="Ma J."/>
        </authorList>
    </citation>
    <scope>NUCLEOTIDE SEQUENCE [LARGE SCALE GENOMIC DNA]</scope>
    <source>
        <strain evidence="4">JCM 16601</strain>
    </source>
</reference>
<feature type="transmembrane region" description="Helical" evidence="1">
    <location>
        <begin position="93"/>
        <end position="116"/>
    </location>
</feature>
<feature type="domain" description="Peptidase M56" evidence="2">
    <location>
        <begin position="13"/>
        <end position="258"/>
    </location>
</feature>
<keyword evidence="1" id="KW-1133">Transmembrane helix</keyword>
<organism evidence="3 4">
    <name type="scientific">Mucilaginibacter dorajii</name>
    <dbReference type="NCBI Taxonomy" id="692994"/>
    <lineage>
        <taxon>Bacteria</taxon>
        <taxon>Pseudomonadati</taxon>
        <taxon>Bacteroidota</taxon>
        <taxon>Sphingobacteriia</taxon>
        <taxon>Sphingobacteriales</taxon>
        <taxon>Sphingobacteriaceae</taxon>
        <taxon>Mucilaginibacter</taxon>
    </lineage>
</organism>
<dbReference type="EMBL" id="BAAAZC010000013">
    <property type="protein sequence ID" value="GAA3970465.1"/>
    <property type="molecule type" value="Genomic_DNA"/>
</dbReference>
<dbReference type="Pfam" id="PF05569">
    <property type="entry name" value="Peptidase_M56"/>
    <property type="match status" value="1"/>
</dbReference>
<dbReference type="CDD" id="cd07341">
    <property type="entry name" value="M56_BlaR1_MecR1_like"/>
    <property type="match status" value="1"/>
</dbReference>